<dbReference type="InterPro" id="IPR002553">
    <property type="entry name" value="Clathrin/coatomer_adapt-like_N"/>
</dbReference>
<gene>
    <name evidence="9" type="ORF">ADEAN_000449200</name>
</gene>
<dbReference type="AlphaFoldDB" id="A0A7G2CDS9"/>
<evidence type="ECO:0000313" key="9">
    <source>
        <dbReference type="EMBL" id="CAD2217014.1"/>
    </source>
</evidence>
<evidence type="ECO:0000313" key="10">
    <source>
        <dbReference type="Proteomes" id="UP000515908"/>
    </source>
</evidence>
<proteinExistence type="inferred from homology"/>
<sequence>MTKVNSLTKLAGEKLMGFIEDQDQNLKFLGLHALKKLAFGNPKLLQGSLEKIIKCLDDKDITIRSEALSILTFLVSPDNIVRIVDFILDRCSVGVPDEDWLNLVVETVVEMCKTDDYSGIEDFEWYFSVLLDLALLPLSVFRHGALVENEMVIITTRVNGVRSYAVDSLHEILNSSQLLNSDSRLSTQSKILKAAAFVCGEYPHWLKNKLETVTLLLGESIASLPADVQCACVVAAGKIAAFCRVPCKRHSNLLNGEEGDLPVDESTENVIPWLTGESKGLEKFIQSMHPDVQERANFAYFSVSKCEDAGSALYENELVTVAEGSQKLLDVPDELCLDTPFCADASKLLDLTDSEDSDNAASSEDNFEFEYRIEQEALRERKRREEVDPFYLKEGSTTQETEATKEDQTTSHRRYRKDRQSQKKTYTIKRDLHQPDHPETLATKKGRNAMANEIDDATIKFSNIDLTQGVGADEVLRGTAGRTDFTKKEKKKAVPTRKFETIFDANHLTLRVACVSCKCKKDGFHLKHMVEVSNNGKHSVLNVALATDAEDDCAESNILFSDNSSGDNVLQSSSQLTERVVAGACERHEVDIVIVKLPESFVDPVLLWVAFEIEGSLKKEKASLQLACVDFLGEDVPIPSSEEFLSVAGGPLSSALVLSAFLECNNDQISEGTATLQSRLHLQLVDIFNDCATLVGRVHCRKANSDTAWVAVLLRVADQEGAHGVSIHVKSLFACVSEGLIYEIVNIIGNTISQ</sequence>
<keyword evidence="5" id="KW-0653">Protein transport</keyword>
<dbReference type="Pfam" id="PF01602">
    <property type="entry name" value="Adaptin_N"/>
    <property type="match status" value="1"/>
</dbReference>
<dbReference type="GO" id="GO:0030123">
    <property type="term" value="C:AP-3 adaptor complex"/>
    <property type="evidence" value="ECO:0007669"/>
    <property type="project" value="InterPro"/>
</dbReference>
<dbReference type="PANTHER" id="PTHR22781">
    <property type="entry name" value="DELTA ADAPTIN-RELATED"/>
    <property type="match status" value="1"/>
</dbReference>
<feature type="region of interest" description="Disordered" evidence="7">
    <location>
        <begin position="389"/>
        <end position="425"/>
    </location>
</feature>
<keyword evidence="6" id="KW-0472">Membrane</keyword>
<feature type="domain" description="Clathrin/coatomer adaptor adaptin-like N-terminal" evidence="8">
    <location>
        <begin position="5"/>
        <end position="297"/>
    </location>
</feature>
<evidence type="ECO:0000256" key="6">
    <source>
        <dbReference type="ARBA" id="ARBA00023136"/>
    </source>
</evidence>
<dbReference type="InterPro" id="IPR016024">
    <property type="entry name" value="ARM-type_fold"/>
</dbReference>
<reference evidence="9 10" key="1">
    <citation type="submission" date="2020-08" db="EMBL/GenBank/DDBJ databases">
        <authorList>
            <person name="Newling K."/>
            <person name="Davey J."/>
            <person name="Forrester S."/>
        </authorList>
    </citation>
    <scope>NUCLEOTIDE SEQUENCE [LARGE SCALE GENOMIC DNA]</scope>
    <source>
        <strain evidence="10">Crithidia deanei Carvalho (ATCC PRA-265)</strain>
    </source>
</reference>
<evidence type="ECO:0000256" key="5">
    <source>
        <dbReference type="ARBA" id="ARBA00022927"/>
    </source>
</evidence>
<comment type="subcellular location">
    <subcellularLocation>
        <location evidence="1">Endomembrane system</location>
    </subcellularLocation>
</comment>
<dbReference type="VEuPathDB" id="TriTrypDB:ADEAN_000449200"/>
<dbReference type="EMBL" id="LR877152">
    <property type="protein sequence ID" value="CAD2217014.1"/>
    <property type="molecule type" value="Genomic_DNA"/>
</dbReference>
<evidence type="ECO:0000256" key="3">
    <source>
        <dbReference type="ARBA" id="ARBA00022448"/>
    </source>
</evidence>
<dbReference type="PANTHER" id="PTHR22781:SF12">
    <property type="entry name" value="AP-3 COMPLEX SUBUNIT DELTA-1"/>
    <property type="match status" value="1"/>
</dbReference>
<dbReference type="SUPFAM" id="SSF48371">
    <property type="entry name" value="ARM repeat"/>
    <property type="match status" value="1"/>
</dbReference>
<name>A0A7G2CDS9_9TRYP</name>
<dbReference type="GO" id="GO:0006623">
    <property type="term" value="P:protein targeting to vacuole"/>
    <property type="evidence" value="ECO:0007669"/>
    <property type="project" value="TreeGrafter"/>
</dbReference>
<protein>
    <submittedName>
        <fullName evidence="9">Adaptin N terminal region containing protein, putative</fullName>
    </submittedName>
</protein>
<dbReference type="InterPro" id="IPR017105">
    <property type="entry name" value="AP3_complex_dsu"/>
</dbReference>
<dbReference type="Gene3D" id="1.25.10.10">
    <property type="entry name" value="Leucine-rich Repeat Variant"/>
    <property type="match status" value="1"/>
</dbReference>
<comment type="similarity">
    <text evidence="2">Belongs to the adaptor complexes large subunit family.</text>
</comment>
<dbReference type="InterPro" id="IPR011989">
    <property type="entry name" value="ARM-like"/>
</dbReference>
<dbReference type="GO" id="GO:0010008">
    <property type="term" value="C:endosome membrane"/>
    <property type="evidence" value="ECO:0007669"/>
    <property type="project" value="TreeGrafter"/>
</dbReference>
<organism evidence="9 10">
    <name type="scientific">Angomonas deanei</name>
    <dbReference type="NCBI Taxonomy" id="59799"/>
    <lineage>
        <taxon>Eukaryota</taxon>
        <taxon>Discoba</taxon>
        <taxon>Euglenozoa</taxon>
        <taxon>Kinetoplastea</taxon>
        <taxon>Metakinetoplastina</taxon>
        <taxon>Trypanosomatida</taxon>
        <taxon>Trypanosomatidae</taxon>
        <taxon>Strigomonadinae</taxon>
        <taxon>Angomonas</taxon>
    </lineage>
</organism>
<evidence type="ECO:0000256" key="2">
    <source>
        <dbReference type="ARBA" id="ARBA00006613"/>
    </source>
</evidence>
<keyword evidence="4" id="KW-0677">Repeat</keyword>
<evidence type="ECO:0000256" key="4">
    <source>
        <dbReference type="ARBA" id="ARBA00022737"/>
    </source>
</evidence>
<evidence type="ECO:0000256" key="7">
    <source>
        <dbReference type="SAM" id="MobiDB-lite"/>
    </source>
</evidence>
<keyword evidence="10" id="KW-1185">Reference proteome</keyword>
<accession>A0A7G2CDS9</accession>
<evidence type="ECO:0000259" key="8">
    <source>
        <dbReference type="Pfam" id="PF01602"/>
    </source>
</evidence>
<evidence type="ECO:0000256" key="1">
    <source>
        <dbReference type="ARBA" id="ARBA00004308"/>
    </source>
</evidence>
<dbReference type="GO" id="GO:0006896">
    <property type="term" value="P:Golgi to vacuole transport"/>
    <property type="evidence" value="ECO:0007669"/>
    <property type="project" value="TreeGrafter"/>
</dbReference>
<keyword evidence="3" id="KW-0813">Transport</keyword>
<dbReference type="Proteomes" id="UP000515908">
    <property type="component" value="Chromosome 08"/>
</dbReference>